<proteinExistence type="predicted"/>
<name>A0A0E9VAB1_ANGAN</name>
<reference evidence="1" key="1">
    <citation type="submission" date="2014-11" db="EMBL/GenBank/DDBJ databases">
        <authorList>
            <person name="Amaro Gonzalez C."/>
        </authorList>
    </citation>
    <scope>NUCLEOTIDE SEQUENCE</scope>
</reference>
<accession>A0A0E9VAB1</accession>
<protein>
    <submittedName>
        <fullName evidence="1">Uncharacterized protein</fullName>
    </submittedName>
</protein>
<dbReference type="AlphaFoldDB" id="A0A0E9VAB1"/>
<dbReference type="EMBL" id="GBXM01033600">
    <property type="protein sequence ID" value="JAH74977.1"/>
    <property type="molecule type" value="Transcribed_RNA"/>
</dbReference>
<sequence>MCTLHMFSVYMFLDMCFWTCDFS</sequence>
<reference evidence="1" key="2">
    <citation type="journal article" date="2015" name="Fish Shellfish Immunol.">
        <title>Early steps in the European eel (Anguilla anguilla)-Vibrio vulnificus interaction in the gills: Role of the RtxA13 toxin.</title>
        <authorList>
            <person name="Callol A."/>
            <person name="Pajuelo D."/>
            <person name="Ebbesson L."/>
            <person name="Teles M."/>
            <person name="MacKenzie S."/>
            <person name="Amaro C."/>
        </authorList>
    </citation>
    <scope>NUCLEOTIDE SEQUENCE</scope>
</reference>
<organism evidence="1">
    <name type="scientific">Anguilla anguilla</name>
    <name type="common">European freshwater eel</name>
    <name type="synonym">Muraena anguilla</name>
    <dbReference type="NCBI Taxonomy" id="7936"/>
    <lineage>
        <taxon>Eukaryota</taxon>
        <taxon>Metazoa</taxon>
        <taxon>Chordata</taxon>
        <taxon>Craniata</taxon>
        <taxon>Vertebrata</taxon>
        <taxon>Euteleostomi</taxon>
        <taxon>Actinopterygii</taxon>
        <taxon>Neopterygii</taxon>
        <taxon>Teleostei</taxon>
        <taxon>Anguilliformes</taxon>
        <taxon>Anguillidae</taxon>
        <taxon>Anguilla</taxon>
    </lineage>
</organism>
<evidence type="ECO:0000313" key="1">
    <source>
        <dbReference type="EMBL" id="JAH74977.1"/>
    </source>
</evidence>